<dbReference type="PROSITE" id="PS50043">
    <property type="entry name" value="HTH_LUXR_2"/>
    <property type="match status" value="1"/>
</dbReference>
<dbReference type="AlphaFoldDB" id="A0A6L7F406"/>
<dbReference type="PANTHER" id="PTHR44688:SF16">
    <property type="entry name" value="DNA-BINDING TRANSCRIPTIONAL ACTIVATOR DEVR_DOSR"/>
    <property type="match status" value="1"/>
</dbReference>
<keyword evidence="1" id="KW-0805">Transcription regulation</keyword>
<keyword evidence="3" id="KW-0804">Transcription</keyword>
<evidence type="ECO:0000256" key="1">
    <source>
        <dbReference type="ARBA" id="ARBA00023015"/>
    </source>
</evidence>
<dbReference type="SMART" id="SM00421">
    <property type="entry name" value="HTH_LUXR"/>
    <property type="match status" value="1"/>
</dbReference>
<evidence type="ECO:0000313" key="6">
    <source>
        <dbReference type="Proteomes" id="UP000473325"/>
    </source>
</evidence>
<dbReference type="Gene3D" id="1.10.10.10">
    <property type="entry name" value="Winged helix-like DNA-binding domain superfamily/Winged helix DNA-binding domain"/>
    <property type="match status" value="1"/>
</dbReference>
<dbReference type="GO" id="GO:0003677">
    <property type="term" value="F:DNA binding"/>
    <property type="evidence" value="ECO:0007669"/>
    <property type="project" value="UniProtKB-KW"/>
</dbReference>
<name>A0A6L7F406_9ACTN</name>
<reference evidence="5 6" key="1">
    <citation type="submission" date="2019-12" db="EMBL/GenBank/DDBJ databases">
        <authorList>
            <person name="Kun Z."/>
        </authorList>
    </citation>
    <scope>NUCLEOTIDE SEQUENCE [LARGE SCALE GENOMIC DNA]</scope>
    <source>
        <strain evidence="5 6">YIM 123512</strain>
    </source>
</reference>
<protein>
    <submittedName>
        <fullName evidence="5">LuxR family transcriptional regulator</fullName>
    </submittedName>
</protein>
<keyword evidence="2" id="KW-0238">DNA-binding</keyword>
<sequence length="383" mass="40415">MTTALTAERVRGDLDVLSRAGLDLECFLSEAVDSLRRAVPWVAACVATHDPATHMLTSSRKYGALVGRNDRDRQLGALEYDSAEQTAFPELAGRGVSAVGMSLETGGDVERSARMSQMMVPGFGFGDEARLLFRDQDRLWGALALFRGTDDGAFGEADVAFLAALSESFGRGVRAGLLTRLVDRPDPAAADGVCGVGGPAVLVVDAAGALVQSTPAAQARLAALGAAVHHGDPLGTISSLVGASRRLARGDADAVPQARVRTVDGVWLVLHASALAGGTGRQGEVVVTIEEARPPEIVSLVVAAFDLTPRERDVTQLVLQGVDTKEIAATLHLSAYTVQDHLKSVFDKADVRSRRELIARVFFDQYVPRMGSDLGPSGWFAAS</sequence>
<organism evidence="5 6">
    <name type="scientific">Nocardioides flavescens</name>
    <dbReference type="NCBI Taxonomy" id="2691959"/>
    <lineage>
        <taxon>Bacteria</taxon>
        <taxon>Bacillati</taxon>
        <taxon>Actinomycetota</taxon>
        <taxon>Actinomycetes</taxon>
        <taxon>Propionibacteriales</taxon>
        <taxon>Nocardioidaceae</taxon>
        <taxon>Nocardioides</taxon>
    </lineage>
</organism>
<dbReference type="PANTHER" id="PTHR44688">
    <property type="entry name" value="DNA-BINDING TRANSCRIPTIONAL ACTIVATOR DEVR_DOSR"/>
    <property type="match status" value="1"/>
</dbReference>
<comment type="caution">
    <text evidence="5">The sequence shown here is derived from an EMBL/GenBank/DDBJ whole genome shotgun (WGS) entry which is preliminary data.</text>
</comment>
<evidence type="ECO:0000259" key="4">
    <source>
        <dbReference type="PROSITE" id="PS50043"/>
    </source>
</evidence>
<evidence type="ECO:0000256" key="3">
    <source>
        <dbReference type="ARBA" id="ARBA00023163"/>
    </source>
</evidence>
<dbReference type="SUPFAM" id="SSF46894">
    <property type="entry name" value="C-terminal effector domain of the bipartite response regulators"/>
    <property type="match status" value="1"/>
</dbReference>
<feature type="domain" description="HTH luxR-type" evidence="4">
    <location>
        <begin position="300"/>
        <end position="365"/>
    </location>
</feature>
<dbReference type="InterPro" id="IPR000792">
    <property type="entry name" value="Tscrpt_reg_LuxR_C"/>
</dbReference>
<accession>A0A6L7F406</accession>
<dbReference type="Proteomes" id="UP000473325">
    <property type="component" value="Unassembled WGS sequence"/>
</dbReference>
<evidence type="ECO:0000256" key="2">
    <source>
        <dbReference type="ARBA" id="ARBA00023125"/>
    </source>
</evidence>
<dbReference type="RefSeq" id="WP_160879913.1">
    <property type="nucleotide sequence ID" value="NZ_WUEK01000016.1"/>
</dbReference>
<dbReference type="InterPro" id="IPR016032">
    <property type="entry name" value="Sig_transdc_resp-reg_C-effctor"/>
</dbReference>
<dbReference type="CDD" id="cd06170">
    <property type="entry name" value="LuxR_C_like"/>
    <property type="match status" value="1"/>
</dbReference>
<dbReference type="EMBL" id="WUEK01000016">
    <property type="protein sequence ID" value="MXG91983.1"/>
    <property type="molecule type" value="Genomic_DNA"/>
</dbReference>
<dbReference type="InterPro" id="IPR036388">
    <property type="entry name" value="WH-like_DNA-bd_sf"/>
</dbReference>
<evidence type="ECO:0000313" key="5">
    <source>
        <dbReference type="EMBL" id="MXG91983.1"/>
    </source>
</evidence>
<proteinExistence type="predicted"/>
<dbReference type="PROSITE" id="PS00622">
    <property type="entry name" value="HTH_LUXR_1"/>
    <property type="match status" value="1"/>
</dbReference>
<gene>
    <name evidence="5" type="ORF">GRQ65_20785</name>
</gene>
<dbReference type="PRINTS" id="PR00038">
    <property type="entry name" value="HTHLUXR"/>
</dbReference>
<keyword evidence="6" id="KW-1185">Reference proteome</keyword>
<dbReference type="Pfam" id="PF00196">
    <property type="entry name" value="GerE"/>
    <property type="match status" value="1"/>
</dbReference>
<dbReference type="GO" id="GO:0006355">
    <property type="term" value="P:regulation of DNA-templated transcription"/>
    <property type="evidence" value="ECO:0007669"/>
    <property type="project" value="InterPro"/>
</dbReference>